<sequence length="69" mass="7791">MGRREERRRRSPPSGRGAGGGAQTRDTRIHVDLKADPLATVPPGDERAEVGRRGRSRRKDEDVTRREWG</sequence>
<feature type="compositionally biased region" description="Basic and acidic residues" evidence="1">
    <location>
        <begin position="44"/>
        <end position="69"/>
    </location>
</feature>
<keyword evidence="3" id="KW-1185">Reference proteome</keyword>
<dbReference type="Proteomes" id="UP000735302">
    <property type="component" value="Unassembled WGS sequence"/>
</dbReference>
<organism evidence="2 3">
    <name type="scientific">Plakobranchus ocellatus</name>
    <dbReference type="NCBI Taxonomy" id="259542"/>
    <lineage>
        <taxon>Eukaryota</taxon>
        <taxon>Metazoa</taxon>
        <taxon>Spiralia</taxon>
        <taxon>Lophotrochozoa</taxon>
        <taxon>Mollusca</taxon>
        <taxon>Gastropoda</taxon>
        <taxon>Heterobranchia</taxon>
        <taxon>Euthyneura</taxon>
        <taxon>Panpulmonata</taxon>
        <taxon>Sacoglossa</taxon>
        <taxon>Placobranchoidea</taxon>
        <taxon>Plakobranchidae</taxon>
        <taxon>Plakobranchus</taxon>
    </lineage>
</organism>
<proteinExistence type="predicted"/>
<feature type="region of interest" description="Disordered" evidence="1">
    <location>
        <begin position="1"/>
        <end position="69"/>
    </location>
</feature>
<protein>
    <submittedName>
        <fullName evidence="2">Uncharacterized protein</fullName>
    </submittedName>
</protein>
<reference evidence="2 3" key="1">
    <citation type="journal article" date="2021" name="Elife">
        <title>Chloroplast acquisition without the gene transfer in kleptoplastic sea slugs, Plakobranchus ocellatus.</title>
        <authorList>
            <person name="Maeda T."/>
            <person name="Takahashi S."/>
            <person name="Yoshida T."/>
            <person name="Shimamura S."/>
            <person name="Takaki Y."/>
            <person name="Nagai Y."/>
            <person name="Toyoda A."/>
            <person name="Suzuki Y."/>
            <person name="Arimoto A."/>
            <person name="Ishii H."/>
            <person name="Satoh N."/>
            <person name="Nishiyama T."/>
            <person name="Hasebe M."/>
            <person name="Maruyama T."/>
            <person name="Minagawa J."/>
            <person name="Obokata J."/>
            <person name="Shigenobu S."/>
        </authorList>
    </citation>
    <scope>NUCLEOTIDE SEQUENCE [LARGE SCALE GENOMIC DNA]</scope>
</reference>
<evidence type="ECO:0000256" key="1">
    <source>
        <dbReference type="SAM" id="MobiDB-lite"/>
    </source>
</evidence>
<feature type="compositionally biased region" description="Basic and acidic residues" evidence="1">
    <location>
        <begin position="25"/>
        <end position="35"/>
    </location>
</feature>
<name>A0AAV3ZMN9_9GAST</name>
<evidence type="ECO:0000313" key="2">
    <source>
        <dbReference type="EMBL" id="GFN95796.1"/>
    </source>
</evidence>
<evidence type="ECO:0000313" key="3">
    <source>
        <dbReference type="Proteomes" id="UP000735302"/>
    </source>
</evidence>
<feature type="compositionally biased region" description="Basic residues" evidence="1">
    <location>
        <begin position="1"/>
        <end position="11"/>
    </location>
</feature>
<comment type="caution">
    <text evidence="2">The sequence shown here is derived from an EMBL/GenBank/DDBJ whole genome shotgun (WGS) entry which is preliminary data.</text>
</comment>
<dbReference type="EMBL" id="BLXT01002535">
    <property type="protein sequence ID" value="GFN95796.1"/>
    <property type="molecule type" value="Genomic_DNA"/>
</dbReference>
<gene>
    <name evidence="2" type="ORF">PoB_002230200</name>
</gene>
<accession>A0AAV3ZMN9</accession>
<dbReference type="AlphaFoldDB" id="A0AAV3ZMN9"/>